<evidence type="ECO:0000256" key="6">
    <source>
        <dbReference type="PIRSR" id="PIRSR600101-2"/>
    </source>
</evidence>
<keyword evidence="11" id="KW-1185">Reference proteome</keyword>
<dbReference type="InterPro" id="IPR043137">
    <property type="entry name" value="GGT_ssub_C"/>
</dbReference>
<feature type="binding site" evidence="6">
    <location>
        <position position="99"/>
    </location>
    <ligand>
        <name>L-glutamate</name>
        <dbReference type="ChEBI" id="CHEBI:29985"/>
    </ligand>
</feature>
<feature type="signal peptide" evidence="9">
    <location>
        <begin position="1"/>
        <end position="26"/>
    </location>
</feature>
<evidence type="ECO:0000256" key="8">
    <source>
        <dbReference type="SAM" id="MobiDB-lite"/>
    </source>
</evidence>
<comment type="similarity">
    <text evidence="7">Belongs to the gamma-glutamyltransferase family.</text>
</comment>
<dbReference type="PANTHER" id="PTHR43199:SF6">
    <property type="entry name" value="GLUTATHIONE HYDROLASE PROENZYME"/>
    <property type="match status" value="1"/>
</dbReference>
<dbReference type="InterPro" id="IPR000101">
    <property type="entry name" value="GGT_peptidase"/>
</dbReference>
<gene>
    <name evidence="10" type="ORF">LX59_01535</name>
</gene>
<keyword evidence="9" id="KW-0732">Signal</keyword>
<feature type="compositionally biased region" description="Polar residues" evidence="8">
    <location>
        <begin position="563"/>
        <end position="572"/>
    </location>
</feature>
<feature type="binding site" evidence="6">
    <location>
        <position position="413"/>
    </location>
    <ligand>
        <name>L-glutamate</name>
        <dbReference type="ChEBI" id="CHEBI:29985"/>
    </ligand>
</feature>
<evidence type="ECO:0000256" key="9">
    <source>
        <dbReference type="SAM" id="SignalP"/>
    </source>
</evidence>
<dbReference type="EMBL" id="VLKG01000004">
    <property type="protein sequence ID" value="TWH76025.1"/>
    <property type="molecule type" value="Genomic_DNA"/>
</dbReference>
<organism evidence="10 11">
    <name type="scientific">Azomonas agilis</name>
    <dbReference type="NCBI Taxonomy" id="116849"/>
    <lineage>
        <taxon>Bacteria</taxon>
        <taxon>Pseudomonadati</taxon>
        <taxon>Pseudomonadota</taxon>
        <taxon>Gammaproteobacteria</taxon>
        <taxon>Pseudomonadales</taxon>
        <taxon>Pseudomonadaceae</taxon>
        <taxon>Azomonas</taxon>
    </lineage>
</organism>
<dbReference type="Proteomes" id="UP000319627">
    <property type="component" value="Unassembled WGS sequence"/>
</dbReference>
<feature type="active site" description="Nucleophile" evidence="5">
    <location>
        <position position="371"/>
    </location>
</feature>
<evidence type="ECO:0000256" key="3">
    <source>
        <dbReference type="ARBA" id="ARBA00023315"/>
    </source>
</evidence>
<comment type="pathway">
    <text evidence="7">Sulfur metabolism; glutathione metabolism.</text>
</comment>
<feature type="binding site" evidence="6">
    <location>
        <begin position="389"/>
        <end position="391"/>
    </location>
    <ligand>
        <name>L-glutamate</name>
        <dbReference type="ChEBI" id="CHEBI:29985"/>
    </ligand>
</feature>
<sequence>MNTNRATPKWPLLALALWALTLKAQADTPAHNVITTPHPLATAAGRQIIEAGGNAFDAAVAIAGVLAVVEPYGSGLGGGGFFLLRTAGTTPQYRFLDARERAPLGITPEHYRRDGKIQADLSVDGALASAIPGQPAAMVKLSEQYGRLPIATSLEPAIRLARDGVEIDEHYRKWAGHRLEALRRDLGSAQLFLINGEIPAQGQRIKYPELASSLQRLADHGHEGFYNDELAKTLVDGVQNRGGSWTLEDLSAYQVVEREPLRQKLPNGAELISAPPPSAGGLILVQSLGMLQSLPWQAAETAQRTHYIVETLRRAYRDRGVLGDPDFVQIPLKQLTAADYLKQQANSIDPNRATPSNSLPPAQSWREGDHTTHFTVLDAQGNAVAATLSLNSMFGAAFTVPGTGILLNNEMDDFAIDVGGSNAYGLQGTAANALAGGKRPLSSMAPSFIESDQSFVTFGTPGGSQIPSMILISSLAYLQGEPASRWVSLPRYHHQYLPDVISHEPDAFSQAERDELAARGHQLKQVATYGNQQSIHWDKLTGQVEGASDPRGMGTAEIVPAQSAPTQQHSLR</sequence>
<reference evidence="10 11" key="1">
    <citation type="submission" date="2019-07" db="EMBL/GenBank/DDBJ databases">
        <title>Genomic Encyclopedia of Type Strains, Phase I: the one thousand microbial genomes (KMG-I) project.</title>
        <authorList>
            <person name="Kyrpides N."/>
        </authorList>
    </citation>
    <scope>NUCLEOTIDE SEQUENCE [LARGE SCALE GENOMIC DNA]</scope>
    <source>
        <strain evidence="10 11">DSM 375</strain>
    </source>
</reference>
<feature type="chain" id="PRO_5021863547" description="Glutathione hydrolase proenzyme" evidence="9">
    <location>
        <begin position="27"/>
        <end position="572"/>
    </location>
</feature>
<keyword evidence="7" id="KW-0317">Glutathione biosynthesis</keyword>
<comment type="caution">
    <text evidence="10">The sequence shown here is derived from an EMBL/GenBank/DDBJ whole genome shotgun (WGS) entry which is preliminary data.</text>
</comment>
<feature type="binding site" evidence="6">
    <location>
        <begin position="442"/>
        <end position="443"/>
    </location>
    <ligand>
        <name>L-glutamate</name>
        <dbReference type="ChEBI" id="CHEBI:29985"/>
    </ligand>
</feature>
<evidence type="ECO:0000256" key="1">
    <source>
        <dbReference type="ARBA" id="ARBA00001049"/>
    </source>
</evidence>
<evidence type="ECO:0000313" key="11">
    <source>
        <dbReference type="Proteomes" id="UP000319627"/>
    </source>
</evidence>
<dbReference type="OrthoDB" id="5297205at2"/>
<protein>
    <recommendedName>
        <fullName evidence="7">Glutathione hydrolase proenzyme</fullName>
        <ecNumber evidence="7">2.3.2.2</ecNumber>
        <ecNumber evidence="7">3.4.19.13</ecNumber>
    </recommendedName>
    <component>
        <recommendedName>
            <fullName evidence="7">Glutathione hydrolase large chain</fullName>
        </recommendedName>
    </component>
    <component>
        <recommendedName>
            <fullName evidence="7">Glutathione hydrolase small chain</fullName>
        </recommendedName>
    </component>
</protein>
<dbReference type="EC" id="2.3.2.2" evidence="7"/>
<dbReference type="PANTHER" id="PTHR43199">
    <property type="entry name" value="GLUTATHIONE HYDROLASE"/>
    <property type="match status" value="1"/>
</dbReference>
<feature type="binding site" evidence="6">
    <location>
        <position position="463"/>
    </location>
    <ligand>
        <name>L-glutamate</name>
        <dbReference type="ChEBI" id="CHEBI:29985"/>
    </ligand>
</feature>
<feature type="compositionally biased region" description="Polar residues" evidence="8">
    <location>
        <begin position="346"/>
        <end position="361"/>
    </location>
</feature>
<dbReference type="UniPathway" id="UPA00204"/>
<comment type="catalytic activity">
    <reaction evidence="4 7">
        <text>an N-terminal (5-L-glutamyl)-[peptide] + an alpha-amino acid = 5-L-glutamyl amino acid + an N-terminal L-alpha-aminoacyl-[peptide]</text>
        <dbReference type="Rhea" id="RHEA:23904"/>
        <dbReference type="Rhea" id="RHEA-COMP:9780"/>
        <dbReference type="Rhea" id="RHEA-COMP:9795"/>
        <dbReference type="ChEBI" id="CHEBI:77644"/>
        <dbReference type="ChEBI" id="CHEBI:78597"/>
        <dbReference type="ChEBI" id="CHEBI:78599"/>
        <dbReference type="ChEBI" id="CHEBI:78608"/>
        <dbReference type="EC" id="2.3.2.2"/>
    </reaction>
</comment>
<feature type="region of interest" description="Disordered" evidence="8">
    <location>
        <begin position="544"/>
        <end position="572"/>
    </location>
</feature>
<dbReference type="Pfam" id="PF01019">
    <property type="entry name" value="G_glu_transpept"/>
    <property type="match status" value="1"/>
</dbReference>
<dbReference type="Gene3D" id="3.60.20.40">
    <property type="match status" value="1"/>
</dbReference>
<evidence type="ECO:0000256" key="4">
    <source>
        <dbReference type="ARBA" id="ARBA00047417"/>
    </source>
</evidence>
<name>A0A562IZK2_9GAMM</name>
<keyword evidence="7 10" id="KW-0378">Hydrolase</keyword>
<comment type="catalytic activity">
    <reaction evidence="1 7">
        <text>an S-substituted glutathione + H2O = an S-substituted L-cysteinylglycine + L-glutamate</text>
        <dbReference type="Rhea" id="RHEA:59468"/>
        <dbReference type="ChEBI" id="CHEBI:15377"/>
        <dbReference type="ChEBI" id="CHEBI:29985"/>
        <dbReference type="ChEBI" id="CHEBI:90779"/>
        <dbReference type="ChEBI" id="CHEBI:143103"/>
        <dbReference type="EC" id="3.4.19.13"/>
    </reaction>
</comment>
<keyword evidence="7" id="KW-0808">Transferase</keyword>
<dbReference type="AlphaFoldDB" id="A0A562IZK2"/>
<evidence type="ECO:0000256" key="5">
    <source>
        <dbReference type="PIRSR" id="PIRSR600101-1"/>
    </source>
</evidence>
<dbReference type="NCBIfam" id="TIGR00066">
    <property type="entry name" value="g_glut_trans"/>
    <property type="match status" value="1"/>
</dbReference>
<keyword evidence="7" id="KW-0865">Zymogen</keyword>
<dbReference type="PRINTS" id="PR01210">
    <property type="entry name" value="GGTRANSPTASE"/>
</dbReference>
<accession>A0A562IZK2</accession>
<dbReference type="InterPro" id="IPR043138">
    <property type="entry name" value="GGT_lsub"/>
</dbReference>
<dbReference type="GO" id="GO:0006750">
    <property type="term" value="P:glutathione biosynthetic process"/>
    <property type="evidence" value="ECO:0007669"/>
    <property type="project" value="UniProtKB-KW"/>
</dbReference>
<evidence type="ECO:0000256" key="2">
    <source>
        <dbReference type="ARBA" id="ARBA00001089"/>
    </source>
</evidence>
<keyword evidence="3 7" id="KW-0012">Acyltransferase</keyword>
<dbReference type="GO" id="GO:0103068">
    <property type="term" value="F:leukotriene C4 gamma-glutamyl transferase activity"/>
    <property type="evidence" value="ECO:0007669"/>
    <property type="project" value="UniProtKB-EC"/>
</dbReference>
<dbReference type="Gene3D" id="1.10.246.130">
    <property type="match status" value="1"/>
</dbReference>
<dbReference type="GO" id="GO:0006751">
    <property type="term" value="P:glutathione catabolic process"/>
    <property type="evidence" value="ECO:0007669"/>
    <property type="project" value="UniProtKB-UniRule"/>
</dbReference>
<dbReference type="SUPFAM" id="SSF56235">
    <property type="entry name" value="N-terminal nucleophile aminohydrolases (Ntn hydrolases)"/>
    <property type="match status" value="1"/>
</dbReference>
<dbReference type="InterPro" id="IPR029055">
    <property type="entry name" value="Ntn_hydrolases_N"/>
</dbReference>
<evidence type="ECO:0000256" key="7">
    <source>
        <dbReference type="RuleBase" id="RU368036"/>
    </source>
</evidence>
<dbReference type="RefSeq" id="WP_144571243.1">
    <property type="nucleotide sequence ID" value="NZ_VLKG01000004.1"/>
</dbReference>
<dbReference type="GO" id="GO:0036374">
    <property type="term" value="F:glutathione hydrolase activity"/>
    <property type="evidence" value="ECO:0007669"/>
    <property type="project" value="UniProtKB-UniRule"/>
</dbReference>
<evidence type="ECO:0000313" key="10">
    <source>
        <dbReference type="EMBL" id="TWH76025.1"/>
    </source>
</evidence>
<dbReference type="EC" id="3.4.19.13" evidence="7"/>
<proteinExistence type="inferred from homology"/>
<dbReference type="InterPro" id="IPR051792">
    <property type="entry name" value="GGT_bact"/>
</dbReference>
<comment type="subunit">
    <text evidence="7">This enzyme consists of two polypeptide chains, which are synthesized in precursor form from a single polypeptide.</text>
</comment>
<comment type="catalytic activity">
    <reaction evidence="2 7">
        <text>glutathione + H2O = L-cysteinylglycine + L-glutamate</text>
        <dbReference type="Rhea" id="RHEA:28807"/>
        <dbReference type="ChEBI" id="CHEBI:15377"/>
        <dbReference type="ChEBI" id="CHEBI:29985"/>
        <dbReference type="ChEBI" id="CHEBI:57925"/>
        <dbReference type="ChEBI" id="CHEBI:61694"/>
        <dbReference type="EC" id="3.4.19.13"/>
    </reaction>
</comment>
<feature type="region of interest" description="Disordered" evidence="8">
    <location>
        <begin position="346"/>
        <end position="367"/>
    </location>
</feature>
<comment type="PTM">
    <text evidence="7">Cleaved by autocatalysis into a large and a small subunit.</text>
</comment>